<comment type="catalytic activity">
    <reaction evidence="1">
        <text>Hydrolysis of terminal (1-&gt;4)-linked alpha-D-glucose residues successively from non-reducing ends of the chains with release of beta-D-glucose.</text>
        <dbReference type="EC" id="3.2.1.3"/>
    </reaction>
</comment>
<gene>
    <name evidence="14" type="ORF">NEOLI_004380</name>
</gene>
<keyword evidence="7" id="KW-0119">Carbohydrate metabolism</keyword>
<feature type="chain" id="PRO_5012369155" description="glucan 1,4-alpha-glucosidase" evidence="12">
    <location>
        <begin position="22"/>
        <end position="453"/>
    </location>
</feature>
<reference evidence="14 15" key="1">
    <citation type="submission" date="2016-04" db="EMBL/GenBank/DDBJ databases">
        <title>Evolutionary innovation and constraint leading to complex multicellularity in the Ascomycota.</title>
        <authorList>
            <person name="Cisse O."/>
            <person name="Nguyen A."/>
            <person name="Hewitt D.A."/>
            <person name="Jedd G."/>
            <person name="Stajich J.E."/>
        </authorList>
    </citation>
    <scope>NUCLEOTIDE SEQUENCE [LARGE SCALE GENOMIC DNA]</scope>
    <source>
        <strain evidence="14 15">DAH-3</strain>
    </source>
</reference>
<evidence type="ECO:0000256" key="5">
    <source>
        <dbReference type="ARBA" id="ARBA00022801"/>
    </source>
</evidence>
<evidence type="ECO:0000256" key="3">
    <source>
        <dbReference type="ARBA" id="ARBA00012593"/>
    </source>
</evidence>
<dbReference type="SUPFAM" id="SSF48208">
    <property type="entry name" value="Six-hairpin glycosidases"/>
    <property type="match status" value="1"/>
</dbReference>
<dbReference type="Proteomes" id="UP000186594">
    <property type="component" value="Unassembled WGS sequence"/>
</dbReference>
<keyword evidence="6" id="KW-0325">Glycoprotein</keyword>
<evidence type="ECO:0000259" key="13">
    <source>
        <dbReference type="Pfam" id="PF00723"/>
    </source>
</evidence>
<dbReference type="Pfam" id="PF00723">
    <property type="entry name" value="Glyco_hydro_15"/>
    <property type="match status" value="1"/>
</dbReference>
<dbReference type="GO" id="GO:0000324">
    <property type="term" value="C:fungal-type vacuole"/>
    <property type="evidence" value="ECO:0007669"/>
    <property type="project" value="TreeGrafter"/>
</dbReference>
<evidence type="ECO:0000256" key="7">
    <source>
        <dbReference type="ARBA" id="ARBA00023277"/>
    </source>
</evidence>
<evidence type="ECO:0000313" key="14">
    <source>
        <dbReference type="EMBL" id="OLL24226.1"/>
    </source>
</evidence>
<evidence type="ECO:0000313" key="15">
    <source>
        <dbReference type="Proteomes" id="UP000186594"/>
    </source>
</evidence>
<dbReference type="InterPro" id="IPR008928">
    <property type="entry name" value="6-hairpin_glycosidase_sf"/>
</dbReference>
<keyword evidence="8" id="KW-0326">Glycosidase</keyword>
<dbReference type="PRINTS" id="PR00736">
    <property type="entry name" value="GLHYDRLASE15"/>
</dbReference>
<dbReference type="FunFam" id="1.50.10.10:FF:000018">
    <property type="entry name" value="Glucoamylase"/>
    <property type="match status" value="1"/>
</dbReference>
<organism evidence="14 15">
    <name type="scientific">Neolecta irregularis (strain DAH-3)</name>
    <dbReference type="NCBI Taxonomy" id="1198029"/>
    <lineage>
        <taxon>Eukaryota</taxon>
        <taxon>Fungi</taxon>
        <taxon>Dikarya</taxon>
        <taxon>Ascomycota</taxon>
        <taxon>Taphrinomycotina</taxon>
        <taxon>Neolectales</taxon>
        <taxon>Neolectaceae</taxon>
        <taxon>Neolecta</taxon>
    </lineage>
</organism>
<keyword evidence="9" id="KW-0624">Polysaccharide degradation</keyword>
<dbReference type="OrthoDB" id="6123450at2759"/>
<dbReference type="STRING" id="1198029.A0A1U7LNI5"/>
<keyword evidence="5" id="KW-0378">Hydrolase</keyword>
<evidence type="ECO:0000256" key="1">
    <source>
        <dbReference type="ARBA" id="ARBA00001863"/>
    </source>
</evidence>
<keyword evidence="15" id="KW-1185">Reference proteome</keyword>
<keyword evidence="4 12" id="KW-0732">Signal</keyword>
<comment type="similarity">
    <text evidence="2">Belongs to the glycosyl hydrolase 15 family.</text>
</comment>
<dbReference type="PANTHER" id="PTHR31616:SF12">
    <property type="entry name" value="GLUCOAMYLASE"/>
    <property type="match status" value="1"/>
</dbReference>
<evidence type="ECO:0000256" key="4">
    <source>
        <dbReference type="ARBA" id="ARBA00022729"/>
    </source>
</evidence>
<feature type="signal peptide" evidence="12">
    <location>
        <begin position="1"/>
        <end position="21"/>
    </location>
</feature>
<sequence length="453" mass="49754">MLAIFAAALSLLACFPATTLDAWLSVETALASLKIKSNIGTTGGPVDSAAVLASPSTADPDYFYQWIRDSAITYKVIIAQEPAGYNSLVQSWIAEMTKLQHVDNPSGGFDTGGLGEPKHSSTLLPPTFQGDWGRPQADGPALRATAMIQYCQKYLKTDGSSKTYISDTIWPIVKADLHYVATYWKSQSFDLWEEVKGTHFFTMMVQRRALIEGIQFAKDNNDNSSASIFTTIAAEMEDSLYSFWSSSKGYIIATQNSSRSGLDCGTLLGSVHGNGRTGYGLFQPSDEKVLVTLQAFVDSFKHLYNINANANGIACGRYPEDVYDGISKSRGNPWYLCTTIVAESLYTANFEFTKAKSVNVTAANVKFFQQFFDKAEPGRSYSSDSQEFKHIVDGISNYADTFLDVVRQFSARNGSLSEEFDRNTGEPRGARDLTWSYAALISAKMARDGMVLP</sequence>
<proteinExistence type="inferred from homology"/>
<dbReference type="AlphaFoldDB" id="A0A1U7LNI5"/>
<dbReference type="InterPro" id="IPR012341">
    <property type="entry name" value="6hp_glycosidase-like_sf"/>
</dbReference>
<dbReference type="PANTHER" id="PTHR31616">
    <property type="entry name" value="TREHALASE"/>
    <property type="match status" value="1"/>
</dbReference>
<evidence type="ECO:0000256" key="10">
    <source>
        <dbReference type="ARBA" id="ARBA00033442"/>
    </source>
</evidence>
<evidence type="ECO:0000256" key="6">
    <source>
        <dbReference type="ARBA" id="ARBA00023180"/>
    </source>
</evidence>
<dbReference type="InterPro" id="IPR011613">
    <property type="entry name" value="GH15-like"/>
</dbReference>
<dbReference type="InterPro" id="IPR000165">
    <property type="entry name" value="Glucoamylase"/>
</dbReference>
<evidence type="ECO:0000256" key="2">
    <source>
        <dbReference type="ARBA" id="ARBA00006188"/>
    </source>
</evidence>
<accession>A0A1U7LNI5</accession>
<dbReference type="Gene3D" id="1.50.10.10">
    <property type="match status" value="1"/>
</dbReference>
<dbReference type="EC" id="3.2.1.3" evidence="3"/>
<dbReference type="OMA" id="SHFWNQS"/>
<dbReference type="EMBL" id="LXFE01000929">
    <property type="protein sequence ID" value="OLL24226.1"/>
    <property type="molecule type" value="Genomic_DNA"/>
</dbReference>
<evidence type="ECO:0000256" key="8">
    <source>
        <dbReference type="ARBA" id="ARBA00023295"/>
    </source>
</evidence>
<protein>
    <recommendedName>
        <fullName evidence="3">glucan 1,4-alpha-glucosidase</fullName>
        <ecNumber evidence="3">3.2.1.3</ecNumber>
    </recommendedName>
    <alternativeName>
        <fullName evidence="11">1,4-alpha-D-glucan glucohydrolase</fullName>
    </alternativeName>
    <alternativeName>
        <fullName evidence="10">Glucan 1,4-alpha-glucosidase</fullName>
    </alternativeName>
</protein>
<evidence type="ECO:0000256" key="11">
    <source>
        <dbReference type="ARBA" id="ARBA00033473"/>
    </source>
</evidence>
<feature type="domain" description="GH15-like" evidence="13">
    <location>
        <begin position="37"/>
        <end position="443"/>
    </location>
</feature>
<dbReference type="GO" id="GO:0000272">
    <property type="term" value="P:polysaccharide catabolic process"/>
    <property type="evidence" value="ECO:0007669"/>
    <property type="project" value="UniProtKB-KW"/>
</dbReference>
<evidence type="ECO:0000256" key="12">
    <source>
        <dbReference type="SAM" id="SignalP"/>
    </source>
</evidence>
<dbReference type="GO" id="GO:0004339">
    <property type="term" value="F:glucan 1,4-alpha-glucosidase activity"/>
    <property type="evidence" value="ECO:0007669"/>
    <property type="project" value="UniProtKB-EC"/>
</dbReference>
<name>A0A1U7LNI5_NEOID</name>
<comment type="caution">
    <text evidence="14">The sequence shown here is derived from an EMBL/GenBank/DDBJ whole genome shotgun (WGS) entry which is preliminary data.</text>
</comment>
<evidence type="ECO:0000256" key="9">
    <source>
        <dbReference type="ARBA" id="ARBA00023326"/>
    </source>
</evidence>